<gene>
    <name evidence="1" type="ORF">METZ01_LOCUS395001</name>
</gene>
<name>A0A382V6T2_9ZZZZ</name>
<protein>
    <submittedName>
        <fullName evidence="1">Uncharacterized protein</fullName>
    </submittedName>
</protein>
<evidence type="ECO:0000313" key="1">
    <source>
        <dbReference type="EMBL" id="SVD42147.1"/>
    </source>
</evidence>
<proteinExistence type="predicted"/>
<feature type="non-terminal residue" evidence="1">
    <location>
        <position position="1"/>
    </location>
</feature>
<dbReference type="EMBL" id="UINC01149579">
    <property type="protein sequence ID" value="SVD42147.1"/>
    <property type="molecule type" value="Genomic_DNA"/>
</dbReference>
<reference evidence="1" key="1">
    <citation type="submission" date="2018-05" db="EMBL/GenBank/DDBJ databases">
        <authorList>
            <person name="Lanie J.A."/>
            <person name="Ng W.-L."/>
            <person name="Kazmierczak K.M."/>
            <person name="Andrzejewski T.M."/>
            <person name="Davidsen T.M."/>
            <person name="Wayne K.J."/>
            <person name="Tettelin H."/>
            <person name="Glass J.I."/>
            <person name="Rusch D."/>
            <person name="Podicherti R."/>
            <person name="Tsui H.-C.T."/>
            <person name="Winkler M.E."/>
        </authorList>
    </citation>
    <scope>NUCLEOTIDE SEQUENCE</scope>
</reference>
<organism evidence="1">
    <name type="scientific">marine metagenome</name>
    <dbReference type="NCBI Taxonomy" id="408172"/>
    <lineage>
        <taxon>unclassified sequences</taxon>
        <taxon>metagenomes</taxon>
        <taxon>ecological metagenomes</taxon>
    </lineage>
</organism>
<dbReference type="AlphaFoldDB" id="A0A382V6T2"/>
<sequence length="44" mass="4775">VRGNGRCAALGQHAGSANLSERDWFRICLSRSRSRSTTLAGTRV</sequence>
<feature type="non-terminal residue" evidence="1">
    <location>
        <position position="44"/>
    </location>
</feature>
<accession>A0A382V6T2</accession>